<dbReference type="OrthoDB" id="2021158at2759"/>
<reference evidence="3 4" key="1">
    <citation type="journal article" date="2019" name="Sci. Rep.">
        <title>A high-quality genome of Eragrostis curvula grass provides insights into Poaceae evolution and supports new strategies to enhance forage quality.</title>
        <authorList>
            <person name="Carballo J."/>
            <person name="Santos B.A.C.M."/>
            <person name="Zappacosta D."/>
            <person name="Garbus I."/>
            <person name="Selva J.P."/>
            <person name="Gallo C.A."/>
            <person name="Diaz A."/>
            <person name="Albertini E."/>
            <person name="Caccamo M."/>
            <person name="Echenique V."/>
        </authorList>
    </citation>
    <scope>NUCLEOTIDE SEQUENCE [LARGE SCALE GENOMIC DNA]</scope>
    <source>
        <strain evidence="4">cv. Victoria</strain>
        <tissue evidence="3">Leaf</tissue>
    </source>
</reference>
<dbReference type="EMBL" id="RWGY01000004">
    <property type="protein sequence ID" value="TVU45253.1"/>
    <property type="molecule type" value="Genomic_DNA"/>
</dbReference>
<feature type="compositionally biased region" description="Low complexity" evidence="1">
    <location>
        <begin position="26"/>
        <end position="36"/>
    </location>
</feature>
<sequence>MSWLARSLATSLNIPDDSGADDDPDAATTPSPSGRIPRPPPPPPHPLHSAAADGVKEDLTELSKTLTRQFWGVANFLAPPPGETSPSPSPQSAGDQSGDAETPPEIAGIRNDFAEIGGKFKSGISRISSHKAVSGFSRLASNFFAAEDEEEERRRGARCEVGEEGVRHEVEGDESWQEWEEKLRLEADDGEARHDAVDGHELEVERLREEEGRKVEEQRVGREEYGEMEVRARHEEHGEFERIAMHEEDVEFERIAMHEEDVEFERLAMHEEDVELEERIRHEEEEEEEEVVVEDWDVIGITEEVLAFAQNIARHPETWLDFPLLPDDEESDGPFSYFDMSDAQQEHALAIEHLSPRLAALRIELCPIHMSEECFWKIYFVLLHPRLNKRDAELLSTPQIVEARAMLMQSLQYQSKLETEQLYHHKDDRGVQSGEVTLKDSREAFLSVRHETASVVPIPEFETEKHPIQVTEVAVVDKSVIQEQLSKDHTEKSNVLQDTFDDDVDDWFDEEANLAGHTTIHIGDEEDVSFSDLEDDDMK</sequence>
<dbReference type="PROSITE" id="PS50858">
    <property type="entry name" value="BSD"/>
    <property type="match status" value="1"/>
</dbReference>
<evidence type="ECO:0000313" key="4">
    <source>
        <dbReference type="Proteomes" id="UP000324897"/>
    </source>
</evidence>
<dbReference type="Gramene" id="TVU45253">
    <property type="protein sequence ID" value="TVU45253"/>
    <property type="gene ID" value="EJB05_04734"/>
</dbReference>
<evidence type="ECO:0000313" key="3">
    <source>
        <dbReference type="EMBL" id="TVU45253.1"/>
    </source>
</evidence>
<keyword evidence="4" id="KW-1185">Reference proteome</keyword>
<organism evidence="3 4">
    <name type="scientific">Eragrostis curvula</name>
    <name type="common">weeping love grass</name>
    <dbReference type="NCBI Taxonomy" id="38414"/>
    <lineage>
        <taxon>Eukaryota</taxon>
        <taxon>Viridiplantae</taxon>
        <taxon>Streptophyta</taxon>
        <taxon>Embryophyta</taxon>
        <taxon>Tracheophyta</taxon>
        <taxon>Spermatophyta</taxon>
        <taxon>Magnoliopsida</taxon>
        <taxon>Liliopsida</taxon>
        <taxon>Poales</taxon>
        <taxon>Poaceae</taxon>
        <taxon>PACMAD clade</taxon>
        <taxon>Chloridoideae</taxon>
        <taxon>Eragrostideae</taxon>
        <taxon>Eragrostidinae</taxon>
        <taxon>Eragrostis</taxon>
    </lineage>
</organism>
<dbReference type="Proteomes" id="UP000324897">
    <property type="component" value="Chromosome 5"/>
</dbReference>
<feature type="compositionally biased region" description="Pro residues" evidence="1">
    <location>
        <begin position="37"/>
        <end position="46"/>
    </location>
</feature>
<proteinExistence type="predicted"/>
<feature type="region of interest" description="Disordered" evidence="1">
    <location>
        <begin position="1"/>
        <end position="58"/>
    </location>
</feature>
<dbReference type="SMART" id="SM00751">
    <property type="entry name" value="BSD"/>
    <property type="match status" value="1"/>
</dbReference>
<dbReference type="PANTHER" id="PTHR31923">
    <property type="entry name" value="BSD DOMAIN-CONTAINING PROTEIN"/>
    <property type="match status" value="1"/>
</dbReference>
<feature type="region of interest" description="Disordered" evidence="1">
    <location>
        <begin position="73"/>
        <end position="106"/>
    </location>
</feature>
<dbReference type="SUPFAM" id="SSF140383">
    <property type="entry name" value="BSD domain-like"/>
    <property type="match status" value="1"/>
</dbReference>
<protein>
    <recommendedName>
        <fullName evidence="2">BSD domain-containing protein</fullName>
    </recommendedName>
</protein>
<dbReference type="InterPro" id="IPR035925">
    <property type="entry name" value="BSD_dom_sf"/>
</dbReference>
<evidence type="ECO:0000256" key="1">
    <source>
        <dbReference type="SAM" id="MobiDB-lite"/>
    </source>
</evidence>
<gene>
    <name evidence="3" type="ORF">EJB05_04734</name>
</gene>
<comment type="caution">
    <text evidence="3">The sequence shown here is derived from an EMBL/GenBank/DDBJ whole genome shotgun (WGS) entry which is preliminary data.</text>
</comment>
<name>A0A5J9WB92_9POAL</name>
<feature type="domain" description="BSD" evidence="2">
    <location>
        <begin position="342"/>
        <end position="387"/>
    </location>
</feature>
<dbReference type="AlphaFoldDB" id="A0A5J9WB92"/>
<feature type="non-terminal residue" evidence="3">
    <location>
        <position position="1"/>
    </location>
</feature>
<accession>A0A5J9WB92</accession>
<dbReference type="InterPro" id="IPR005607">
    <property type="entry name" value="BSD_dom"/>
</dbReference>
<evidence type="ECO:0000259" key="2">
    <source>
        <dbReference type="PROSITE" id="PS50858"/>
    </source>
</evidence>
<dbReference type="Gene3D" id="1.10.3970.10">
    <property type="entry name" value="BSD domain"/>
    <property type="match status" value="1"/>
</dbReference>
<dbReference type="Pfam" id="PF03909">
    <property type="entry name" value="BSD"/>
    <property type="match status" value="1"/>
</dbReference>
<dbReference type="PANTHER" id="PTHR31923:SF4">
    <property type="entry name" value="BSD DOMAIN-CONTAINING PROTEIN"/>
    <property type="match status" value="1"/>
</dbReference>
<feature type="compositionally biased region" description="Pro residues" evidence="1">
    <location>
        <begin position="78"/>
        <end position="89"/>
    </location>
</feature>